<accession>A0ABP9NUU4</accession>
<dbReference type="Proteomes" id="UP001500804">
    <property type="component" value="Unassembled WGS sequence"/>
</dbReference>
<name>A0ABP9NUU4_9PSEU</name>
<dbReference type="InterPro" id="IPR014710">
    <property type="entry name" value="RmlC-like_jellyroll"/>
</dbReference>
<proteinExistence type="predicted"/>
<organism evidence="1 2">
    <name type="scientific">Pseudonocardia adelaidensis</name>
    <dbReference type="NCBI Taxonomy" id="648754"/>
    <lineage>
        <taxon>Bacteria</taxon>
        <taxon>Bacillati</taxon>
        <taxon>Actinomycetota</taxon>
        <taxon>Actinomycetes</taxon>
        <taxon>Pseudonocardiales</taxon>
        <taxon>Pseudonocardiaceae</taxon>
        <taxon>Pseudonocardia</taxon>
    </lineage>
</organism>
<sequence>MDAGDVDAGPVTFLGRPLGPSFRSRTVTIRPGGARPYVEEEWRDALVVVECGAVVVECHAGGRRSFGTGDVLWLTGMGVRAVHNEGEESAVLVAVSRRNVDER</sequence>
<evidence type="ECO:0008006" key="3">
    <source>
        <dbReference type="Google" id="ProtNLM"/>
    </source>
</evidence>
<comment type="caution">
    <text evidence="1">The sequence shown here is derived from an EMBL/GenBank/DDBJ whole genome shotgun (WGS) entry which is preliminary data.</text>
</comment>
<dbReference type="Gene3D" id="2.60.120.10">
    <property type="entry name" value="Jelly Rolls"/>
    <property type="match status" value="1"/>
</dbReference>
<dbReference type="RefSeq" id="WP_345609917.1">
    <property type="nucleotide sequence ID" value="NZ_BAABJO010000029.1"/>
</dbReference>
<dbReference type="InterPro" id="IPR011051">
    <property type="entry name" value="RmlC_Cupin_sf"/>
</dbReference>
<keyword evidence="2" id="KW-1185">Reference proteome</keyword>
<evidence type="ECO:0000313" key="1">
    <source>
        <dbReference type="EMBL" id="GAA5134450.1"/>
    </source>
</evidence>
<reference evidence="2" key="1">
    <citation type="journal article" date="2019" name="Int. J. Syst. Evol. Microbiol.">
        <title>The Global Catalogue of Microorganisms (GCM) 10K type strain sequencing project: providing services to taxonomists for standard genome sequencing and annotation.</title>
        <authorList>
            <consortium name="The Broad Institute Genomics Platform"/>
            <consortium name="The Broad Institute Genome Sequencing Center for Infectious Disease"/>
            <person name="Wu L."/>
            <person name="Ma J."/>
        </authorList>
    </citation>
    <scope>NUCLEOTIDE SEQUENCE [LARGE SCALE GENOMIC DNA]</scope>
    <source>
        <strain evidence="2">JCM 18302</strain>
    </source>
</reference>
<dbReference type="EMBL" id="BAABJO010000029">
    <property type="protein sequence ID" value="GAA5134450.1"/>
    <property type="molecule type" value="Genomic_DNA"/>
</dbReference>
<evidence type="ECO:0000313" key="2">
    <source>
        <dbReference type="Proteomes" id="UP001500804"/>
    </source>
</evidence>
<protein>
    <recommendedName>
        <fullName evidence="3">Cupin domain-containing protein</fullName>
    </recommendedName>
</protein>
<dbReference type="SUPFAM" id="SSF51182">
    <property type="entry name" value="RmlC-like cupins"/>
    <property type="match status" value="1"/>
</dbReference>
<gene>
    <name evidence="1" type="ORF">GCM10023320_62270</name>
</gene>